<feature type="region of interest" description="Disordered" evidence="5">
    <location>
        <begin position="149"/>
        <end position="179"/>
    </location>
</feature>
<dbReference type="InterPro" id="IPR001245">
    <property type="entry name" value="Ser-Thr/Tyr_kinase_cat_dom"/>
</dbReference>
<keyword evidence="2 4" id="KW-0547">Nucleotide-binding</keyword>
<organism evidence="7 8">
    <name type="scientific">Prorocentrum cordatum</name>
    <dbReference type="NCBI Taxonomy" id="2364126"/>
    <lineage>
        <taxon>Eukaryota</taxon>
        <taxon>Sar</taxon>
        <taxon>Alveolata</taxon>
        <taxon>Dinophyceae</taxon>
        <taxon>Prorocentrales</taxon>
        <taxon>Prorocentraceae</taxon>
        <taxon>Prorocentrum</taxon>
    </lineage>
</organism>
<dbReference type="EMBL" id="CAUYUJ010002503">
    <property type="protein sequence ID" value="CAK0801067.1"/>
    <property type="molecule type" value="Genomic_DNA"/>
</dbReference>
<feature type="region of interest" description="Disordered" evidence="5">
    <location>
        <begin position="192"/>
        <end position="532"/>
    </location>
</feature>
<dbReference type="SMART" id="SM00220">
    <property type="entry name" value="S_TKc"/>
    <property type="match status" value="1"/>
</dbReference>
<evidence type="ECO:0000256" key="2">
    <source>
        <dbReference type="ARBA" id="ARBA00022741"/>
    </source>
</evidence>
<name>A0ABN9Q5Q4_9DINO</name>
<dbReference type="Pfam" id="PF07714">
    <property type="entry name" value="PK_Tyr_Ser-Thr"/>
    <property type="match status" value="1"/>
</dbReference>
<feature type="region of interest" description="Disordered" evidence="5">
    <location>
        <begin position="545"/>
        <end position="630"/>
    </location>
</feature>
<reference evidence="7" key="1">
    <citation type="submission" date="2023-10" db="EMBL/GenBank/DDBJ databases">
        <authorList>
            <person name="Chen Y."/>
            <person name="Shah S."/>
            <person name="Dougan E. K."/>
            <person name="Thang M."/>
            <person name="Chan C."/>
        </authorList>
    </citation>
    <scope>NUCLEOTIDE SEQUENCE [LARGE SCALE GENOMIC DNA]</scope>
</reference>
<accession>A0ABN9Q5Q4</accession>
<evidence type="ECO:0000256" key="3">
    <source>
        <dbReference type="ARBA" id="ARBA00022840"/>
    </source>
</evidence>
<feature type="binding site" evidence="4">
    <location>
        <position position="691"/>
    </location>
    <ligand>
        <name>ATP</name>
        <dbReference type="ChEBI" id="CHEBI:30616"/>
    </ligand>
</feature>
<protein>
    <recommendedName>
        <fullName evidence="6">Protein kinase domain-containing protein</fullName>
    </recommendedName>
</protein>
<feature type="compositionally biased region" description="Low complexity" evidence="5">
    <location>
        <begin position="408"/>
        <end position="423"/>
    </location>
</feature>
<dbReference type="PROSITE" id="PS00108">
    <property type="entry name" value="PROTEIN_KINASE_ST"/>
    <property type="match status" value="1"/>
</dbReference>
<keyword evidence="1" id="KW-0723">Serine/threonine-protein kinase</keyword>
<feature type="compositionally biased region" description="Polar residues" evidence="5">
    <location>
        <begin position="218"/>
        <end position="227"/>
    </location>
</feature>
<dbReference type="PANTHER" id="PTHR44329:SF261">
    <property type="entry name" value="ZINC FINGER CONTAINING PROTEIN KINASE-RELATED"/>
    <property type="match status" value="1"/>
</dbReference>
<evidence type="ECO:0000256" key="5">
    <source>
        <dbReference type="SAM" id="MobiDB-lite"/>
    </source>
</evidence>
<keyword evidence="1" id="KW-0418">Kinase</keyword>
<dbReference type="InterPro" id="IPR017441">
    <property type="entry name" value="Protein_kinase_ATP_BS"/>
</dbReference>
<keyword evidence="1" id="KW-0808">Transferase</keyword>
<feature type="compositionally biased region" description="Low complexity" evidence="5">
    <location>
        <begin position="323"/>
        <end position="345"/>
    </location>
</feature>
<dbReference type="Proteomes" id="UP001189429">
    <property type="component" value="Unassembled WGS sequence"/>
</dbReference>
<feature type="compositionally biased region" description="Basic and acidic residues" evidence="5">
    <location>
        <begin position="267"/>
        <end position="310"/>
    </location>
</feature>
<feature type="compositionally biased region" description="Basic and acidic residues" evidence="5">
    <location>
        <begin position="553"/>
        <end position="566"/>
    </location>
</feature>
<keyword evidence="8" id="KW-1185">Reference proteome</keyword>
<keyword evidence="3 4" id="KW-0067">ATP-binding</keyword>
<dbReference type="InterPro" id="IPR000719">
    <property type="entry name" value="Prot_kinase_dom"/>
</dbReference>
<evidence type="ECO:0000256" key="1">
    <source>
        <dbReference type="ARBA" id="ARBA00022527"/>
    </source>
</evidence>
<proteinExistence type="predicted"/>
<feature type="domain" description="Protein kinase" evidence="6">
    <location>
        <begin position="663"/>
        <end position="927"/>
    </location>
</feature>
<evidence type="ECO:0000256" key="4">
    <source>
        <dbReference type="PROSITE-ProRule" id="PRU10141"/>
    </source>
</evidence>
<sequence>MERKAAHSVCSLSSVPTTAAGTPRASEGGHGWEPSPRVREALATVDGLQRSALLSGAGYRAGDPGADRGSASGSEGNSPARSSSPPSPRGEAAAAAAAATEAGAAASGLASRLRAAQHAYVLLEEDSDAAEQLNTSYDALLGACAVSPDASDGGGSAAPSARGPPSGQDAAARAGAAGVEEARVCWAHVESAGQGPVAPNPAAKGPRPSLQAWARQHATVQVLQNPVSLHAQERERQPEVLELRGGTPSEPPPAQQPQQPQPMAPEQPRERPPDERPAQRSEEPPERPPPRWQRPREPRQLAEAQREQERQPQLQPHSLPQEQQAWLRPRLQQQPQPEVLQGPEEPAAPRQLGTSLRLPLAALSSQRAESRSSPDGSPGSSPWGAALLHCEGPPARASGRHASRVPREAAAGGIQAEAASWAPPAEPTPAQSPDRARSLSPCSRAASSARAVGHTDPASTAELPAAAGDSGVADPVPTVPPWASAICRSGAPRGGGSPLFSTPLWGPPREAPTAAAQGERVGDSALPLNPFDMSSSQLRECAAVQRDGGTAAVRREEQRAEKRERSPAFLAGAFGGGAVGGGGSPVRGRASPAEPQGEAVPGLRREPSAPSAEPRRAARHGVPRDSSWSDFTGLLGAEARTAARAGGGGGPAPAGAPVDPAEVRLEEPLGSGSTAEVYRGTWHGTDVAVKKLKRSGKLSQEFTRELTVLLRLRHPNLVLFMGAATCASPPMIVSEFCAGGTVFSLLHQRREVTLSWSQRLKIAVDVAKGMNFLHWRQVVHRDLKSLNLLLSAPVSRHDEVPLVKVADFGLSRAWSGDAQSKAQTCMTSGAGTYHWMAPEVLDGHSYDEKIDVYSYGICIYELLTRRIPYDGSGLEPVSIAVAVSRGRRPDTAHVPRDCPADLRFTMESAVGRTAQPAALASTSSSRP</sequence>
<gene>
    <name evidence="7" type="ORF">PCOR1329_LOCUS9052</name>
</gene>
<dbReference type="PROSITE" id="PS50011">
    <property type="entry name" value="PROTEIN_KINASE_DOM"/>
    <property type="match status" value="1"/>
</dbReference>
<dbReference type="Gene3D" id="1.10.510.10">
    <property type="entry name" value="Transferase(Phosphotransferase) domain 1"/>
    <property type="match status" value="1"/>
</dbReference>
<dbReference type="InterPro" id="IPR051681">
    <property type="entry name" value="Ser/Thr_Kinases-Pseudokinases"/>
</dbReference>
<dbReference type="InterPro" id="IPR008271">
    <property type="entry name" value="Ser/Thr_kinase_AS"/>
</dbReference>
<feature type="region of interest" description="Disordered" evidence="5">
    <location>
        <begin position="1"/>
        <end position="39"/>
    </location>
</feature>
<feature type="compositionally biased region" description="Pro residues" evidence="5">
    <location>
        <begin position="249"/>
        <end position="265"/>
    </location>
</feature>
<feature type="compositionally biased region" description="Polar residues" evidence="5">
    <location>
        <begin position="10"/>
        <end position="20"/>
    </location>
</feature>
<dbReference type="SUPFAM" id="SSF56112">
    <property type="entry name" value="Protein kinase-like (PK-like)"/>
    <property type="match status" value="1"/>
</dbReference>
<evidence type="ECO:0000313" key="8">
    <source>
        <dbReference type="Proteomes" id="UP001189429"/>
    </source>
</evidence>
<dbReference type="CDD" id="cd13999">
    <property type="entry name" value="STKc_MAP3K-like"/>
    <property type="match status" value="1"/>
</dbReference>
<dbReference type="Gene3D" id="3.30.200.20">
    <property type="entry name" value="Phosphorylase Kinase, domain 1"/>
    <property type="match status" value="1"/>
</dbReference>
<feature type="compositionally biased region" description="Low complexity" evidence="5">
    <location>
        <begin position="438"/>
        <end position="451"/>
    </location>
</feature>
<dbReference type="PROSITE" id="PS00107">
    <property type="entry name" value="PROTEIN_KINASE_ATP"/>
    <property type="match status" value="1"/>
</dbReference>
<comment type="caution">
    <text evidence="7">The sequence shown here is derived from an EMBL/GenBank/DDBJ whole genome shotgun (WGS) entry which is preliminary data.</text>
</comment>
<feature type="compositionally biased region" description="Basic and acidic residues" evidence="5">
    <location>
        <begin position="231"/>
        <end position="242"/>
    </location>
</feature>
<evidence type="ECO:0000259" key="6">
    <source>
        <dbReference type="PROSITE" id="PS50011"/>
    </source>
</evidence>
<feature type="compositionally biased region" description="Low complexity" evidence="5">
    <location>
        <begin position="78"/>
        <end position="101"/>
    </location>
</feature>
<feature type="compositionally biased region" description="Low complexity" evidence="5">
    <location>
        <begin position="371"/>
        <end position="384"/>
    </location>
</feature>
<feature type="region of interest" description="Disordered" evidence="5">
    <location>
        <begin position="55"/>
        <end position="101"/>
    </location>
</feature>
<dbReference type="PANTHER" id="PTHR44329">
    <property type="entry name" value="SERINE/THREONINE-PROTEIN KINASE TNNI3K-RELATED"/>
    <property type="match status" value="1"/>
</dbReference>
<dbReference type="InterPro" id="IPR011009">
    <property type="entry name" value="Kinase-like_dom_sf"/>
</dbReference>
<evidence type="ECO:0000313" key="7">
    <source>
        <dbReference type="EMBL" id="CAK0801067.1"/>
    </source>
</evidence>
<feature type="compositionally biased region" description="Gly residues" evidence="5">
    <location>
        <begin position="573"/>
        <end position="585"/>
    </location>
</feature>